<dbReference type="Proteomes" id="UP001148838">
    <property type="component" value="Unassembled WGS sequence"/>
</dbReference>
<proteinExistence type="predicted"/>
<reference evidence="2 3" key="1">
    <citation type="journal article" date="2022" name="Allergy">
        <title>Genome assembly and annotation of Periplaneta americana reveal a comprehensive cockroach allergen profile.</title>
        <authorList>
            <person name="Wang L."/>
            <person name="Xiong Q."/>
            <person name="Saelim N."/>
            <person name="Wang L."/>
            <person name="Nong W."/>
            <person name="Wan A.T."/>
            <person name="Shi M."/>
            <person name="Liu X."/>
            <person name="Cao Q."/>
            <person name="Hui J.H.L."/>
            <person name="Sookrung N."/>
            <person name="Leung T.F."/>
            <person name="Tungtrongchitr A."/>
            <person name="Tsui S.K.W."/>
        </authorList>
    </citation>
    <scope>NUCLEOTIDE SEQUENCE [LARGE SCALE GENOMIC DNA]</scope>
    <source>
        <strain evidence="2">PWHHKU_190912</strain>
    </source>
</reference>
<dbReference type="EMBL" id="JAJSOF020000027">
    <property type="protein sequence ID" value="KAJ4433065.1"/>
    <property type="molecule type" value="Genomic_DNA"/>
</dbReference>
<dbReference type="Gene3D" id="3.30.70.1820">
    <property type="entry name" value="L1 transposable element, RRM domain"/>
    <property type="match status" value="1"/>
</dbReference>
<sequence length="585" mass="64341">MGLREVGYDDTDWINLAQDRDRWWAYVRAAKNLRVPEKPFVRNYVIPWTDFQSDNVQFSGGLYSLALSTKLKITFPAFTVQWKSHTVVTWSPEPLLAKAGCAIIKHHKKRQRLVSGNDGDLKCIAGSSQAEGQQMLAPSTAGLRQGWCPTFALGVSQPEGSQMRTTFVAGSSQPEGAQMLASSTAGLRQRWCPTFAVGVSQLPTSSTAGLRQQWCPTFAVGVSQPEGAQMPASSTAGLRQRWCPTFAVGVSQLPTSSTAGLRQRWCPTFAVGVSQPEGAQMPASSTAGLRQRWCPTFAVGVSQPPASSTAGLRQQWCPTFAVGVSQPEGAQMPASSTADLRQRWCPTFAVGVSQPEGAQVRTTFVAGSSQPEGAQMPALSTAGLLTTVVSNIRRVWRAANVSQPYKNAVVSELQRSIDFNSEVIQDLKQTIEQRDRKIGELERKEDDLEQYQRRQCVRIFGIEEEVGENTDKLVVELATNIGVELKVEDIDRSHRVGRTTSDGRPRPIIVKFCSYRKRSEVFFNKKRLKGSGMTLREDLTKERHGLLREAIGKFGVSSVWTIDGVIFVKVGNVKHRITCAADLNF</sequence>
<accession>A0ABQ8SHX4</accession>
<evidence type="ECO:0000313" key="3">
    <source>
        <dbReference type="Proteomes" id="UP001148838"/>
    </source>
</evidence>
<keyword evidence="1" id="KW-0175">Coiled coil</keyword>
<dbReference type="PANTHER" id="PTHR11505">
    <property type="entry name" value="L1 TRANSPOSABLE ELEMENT-RELATED"/>
    <property type="match status" value="1"/>
</dbReference>
<evidence type="ECO:0000313" key="2">
    <source>
        <dbReference type="EMBL" id="KAJ4433065.1"/>
    </source>
</evidence>
<organism evidence="2 3">
    <name type="scientific">Periplaneta americana</name>
    <name type="common">American cockroach</name>
    <name type="synonym">Blatta americana</name>
    <dbReference type="NCBI Taxonomy" id="6978"/>
    <lineage>
        <taxon>Eukaryota</taxon>
        <taxon>Metazoa</taxon>
        <taxon>Ecdysozoa</taxon>
        <taxon>Arthropoda</taxon>
        <taxon>Hexapoda</taxon>
        <taxon>Insecta</taxon>
        <taxon>Pterygota</taxon>
        <taxon>Neoptera</taxon>
        <taxon>Polyneoptera</taxon>
        <taxon>Dictyoptera</taxon>
        <taxon>Blattodea</taxon>
        <taxon>Blattoidea</taxon>
        <taxon>Blattidae</taxon>
        <taxon>Blattinae</taxon>
        <taxon>Periplaneta</taxon>
    </lineage>
</organism>
<keyword evidence="3" id="KW-1185">Reference proteome</keyword>
<gene>
    <name evidence="2" type="ORF">ANN_15322</name>
</gene>
<dbReference type="InterPro" id="IPR004244">
    <property type="entry name" value="Transposase_22"/>
</dbReference>
<name>A0ABQ8SHX4_PERAM</name>
<comment type="caution">
    <text evidence="2">The sequence shown here is derived from an EMBL/GenBank/DDBJ whole genome shotgun (WGS) entry which is preliminary data.</text>
</comment>
<feature type="coiled-coil region" evidence="1">
    <location>
        <begin position="424"/>
        <end position="454"/>
    </location>
</feature>
<protein>
    <submittedName>
        <fullName evidence="2">Uncharacterized protein</fullName>
    </submittedName>
</protein>
<evidence type="ECO:0000256" key="1">
    <source>
        <dbReference type="SAM" id="Coils"/>
    </source>
</evidence>